<accession>X6NM16</accession>
<gene>
    <name evidence="2" type="ORF">RFI_10082</name>
</gene>
<feature type="region of interest" description="Disordered" evidence="1">
    <location>
        <begin position="184"/>
        <end position="209"/>
    </location>
</feature>
<evidence type="ECO:0000256" key="1">
    <source>
        <dbReference type="SAM" id="MobiDB-lite"/>
    </source>
</evidence>
<reference evidence="2 3" key="1">
    <citation type="journal article" date="2013" name="Curr. Biol.">
        <title>The Genome of the Foraminiferan Reticulomyxa filosa.</title>
        <authorList>
            <person name="Glockner G."/>
            <person name="Hulsmann N."/>
            <person name="Schleicher M."/>
            <person name="Noegel A.A."/>
            <person name="Eichinger L."/>
            <person name="Gallinger C."/>
            <person name="Pawlowski J."/>
            <person name="Sierra R."/>
            <person name="Euteneuer U."/>
            <person name="Pillet L."/>
            <person name="Moustafa A."/>
            <person name="Platzer M."/>
            <person name="Groth M."/>
            <person name="Szafranski K."/>
            <person name="Schliwa M."/>
        </authorList>
    </citation>
    <scope>NUCLEOTIDE SEQUENCE [LARGE SCALE GENOMIC DNA]</scope>
</reference>
<keyword evidence="3" id="KW-1185">Reference proteome</keyword>
<dbReference type="AlphaFoldDB" id="X6NM16"/>
<dbReference type="EMBL" id="ASPP01007495">
    <property type="protein sequence ID" value="ETO27051.1"/>
    <property type="molecule type" value="Genomic_DNA"/>
</dbReference>
<evidence type="ECO:0000313" key="3">
    <source>
        <dbReference type="Proteomes" id="UP000023152"/>
    </source>
</evidence>
<organism evidence="2 3">
    <name type="scientific">Reticulomyxa filosa</name>
    <dbReference type="NCBI Taxonomy" id="46433"/>
    <lineage>
        <taxon>Eukaryota</taxon>
        <taxon>Sar</taxon>
        <taxon>Rhizaria</taxon>
        <taxon>Retaria</taxon>
        <taxon>Foraminifera</taxon>
        <taxon>Monothalamids</taxon>
        <taxon>Reticulomyxidae</taxon>
        <taxon>Reticulomyxa</taxon>
    </lineage>
</organism>
<dbReference type="Proteomes" id="UP000023152">
    <property type="component" value="Unassembled WGS sequence"/>
</dbReference>
<evidence type="ECO:0000313" key="2">
    <source>
        <dbReference type="EMBL" id="ETO27051.1"/>
    </source>
</evidence>
<protein>
    <submittedName>
        <fullName evidence="2">Uncharacterized protein</fullName>
    </submittedName>
</protein>
<feature type="non-terminal residue" evidence="2">
    <location>
        <position position="233"/>
    </location>
</feature>
<sequence>MCQSYDKYKITRQKLEQLKTLNSVDSILSMTQLLGKKTKIKQRKKKWNCIKIHFFLNDRIILMTRYSIKKKTTIQVMSVSQMMIPPPPPLPLLLSLVPPPPQEAPPIVLTPPPPQPSYKSKKRYSEQFQGGAGIGVEVGVASKTVMTTAGKQSYFDKAALLTYSRTFLCNFWVQATQHSDSTAPSQAAVQAQGAEEQGASLPKKNHVPPAWTLAKEKYDDNELEYLLENIAQR</sequence>
<name>X6NM16_RETFI</name>
<comment type="caution">
    <text evidence="2">The sequence shown here is derived from an EMBL/GenBank/DDBJ whole genome shotgun (WGS) entry which is preliminary data.</text>
</comment>
<feature type="compositionally biased region" description="Low complexity" evidence="1">
    <location>
        <begin position="186"/>
        <end position="199"/>
    </location>
</feature>
<proteinExistence type="predicted"/>